<organism evidence="6 7">
    <name type="scientific">Devosia nanyangense</name>
    <dbReference type="NCBI Taxonomy" id="1228055"/>
    <lineage>
        <taxon>Bacteria</taxon>
        <taxon>Pseudomonadati</taxon>
        <taxon>Pseudomonadota</taxon>
        <taxon>Alphaproteobacteria</taxon>
        <taxon>Hyphomicrobiales</taxon>
        <taxon>Devosiaceae</taxon>
        <taxon>Devosia</taxon>
    </lineage>
</organism>
<evidence type="ECO:0000259" key="5">
    <source>
        <dbReference type="Pfam" id="PF00535"/>
    </source>
</evidence>
<keyword evidence="2" id="KW-0328">Glycosyltransferase</keyword>
<evidence type="ECO:0000313" key="6">
    <source>
        <dbReference type="EMBL" id="MBI4921842.1"/>
    </source>
</evidence>
<dbReference type="EMBL" id="JACRAF010000025">
    <property type="protein sequence ID" value="MBI4921842.1"/>
    <property type="molecule type" value="Genomic_DNA"/>
</dbReference>
<protein>
    <submittedName>
        <fullName evidence="6">Glycosyltransferase</fullName>
    </submittedName>
</protein>
<evidence type="ECO:0000256" key="2">
    <source>
        <dbReference type="ARBA" id="ARBA00022676"/>
    </source>
</evidence>
<dbReference type="Pfam" id="PF00535">
    <property type="entry name" value="Glycos_transf_2"/>
    <property type="match status" value="1"/>
</dbReference>
<dbReference type="PANTHER" id="PTHR43179">
    <property type="entry name" value="RHAMNOSYLTRANSFERASE WBBL"/>
    <property type="match status" value="1"/>
</dbReference>
<evidence type="ECO:0000256" key="3">
    <source>
        <dbReference type="ARBA" id="ARBA00022679"/>
    </source>
</evidence>
<accession>A0A933L280</accession>
<sequence length="855" mass="95588">MFDAREGYRFRFRSVSVTWPRKSADIITPATEQGSQQARGGESADPGGRHVTNSPRDKPPPADLMPAPPIARAGRRAAGMATIPGRVDALQLAVESLAPQVDQLYVYLNGFTEVPAFLRNVPSITTYASAEFGDRGDSGKFFGLRDSAARHFLSVDDDIIYPADYADRLTSRSSFYQAPVGVHGSLLKFPEYSYYDKRGRYLLHFRAGNPFDRRVHLLGTGTLSIDLESTPFNPHLPYPNMADHWVAKYFAERRVPMICLAREEGWLKSIVTQPGTIWDRNRAEQTAQAIIVGNVTRSIVRALPAVAGPFPKILVAIKTFNRQEYLKECLKSLIDTIEPAYDLVVAVADGGSTDGTLDYLDNLVLPFEFHIISGGRAYAPGQFNALIDLSKEIGADFTFVLDDDVVFRKAGWISAYRNAAIESGYHHLCHFNYAHGQDLSARGKGPEPKPSPHSRYRLTAYGTVESAMGALMTLTPAVVAAVGYADETNFFVRGQWHADYSARASRAGFNEYNRFFDISNSSEYIALQNELSVDYVTSLPSQSEDFLRASTPEERERRRRLVRDTARLRIERTGAAFQEGPADRRRITANDVFDSVLVINLDRRPDRMANMRRRLDAIGVKFARVPAVDGESPEMKADYAKLQSNFADTPVGTPSQLDGRTIYTDYRSDDQRRSYIEERYAGPAVRSAGALAYLRTYETILTEALASGAERILVFDDDCVFHRDFLELFDKAYSELPRAWKVFQLGTLQSNWRLTEPYSEHLYRPNGVIVGSHAVGLHREALPTLLRFTEAATLPFDIGPLHYASMEFCDSSFVTIPNLAIQENADTDIGTGVVHADRNVKKAATYRWDLDAYAE</sequence>
<evidence type="ECO:0000256" key="1">
    <source>
        <dbReference type="ARBA" id="ARBA00006739"/>
    </source>
</evidence>
<evidence type="ECO:0000313" key="7">
    <source>
        <dbReference type="Proteomes" id="UP000782610"/>
    </source>
</evidence>
<feature type="domain" description="Glycosyltransferase 2-like" evidence="5">
    <location>
        <begin position="315"/>
        <end position="447"/>
    </location>
</feature>
<keyword evidence="3" id="KW-0808">Transferase</keyword>
<dbReference type="SUPFAM" id="SSF53448">
    <property type="entry name" value="Nucleotide-diphospho-sugar transferases"/>
    <property type="match status" value="1"/>
</dbReference>
<dbReference type="InterPro" id="IPR001173">
    <property type="entry name" value="Glyco_trans_2-like"/>
</dbReference>
<name>A0A933L280_9HYPH</name>
<comment type="similarity">
    <text evidence="1">Belongs to the glycosyltransferase 2 family.</text>
</comment>
<gene>
    <name evidence="6" type="ORF">HY834_08840</name>
</gene>
<reference evidence="6" key="1">
    <citation type="submission" date="2020-07" db="EMBL/GenBank/DDBJ databases">
        <title>Huge and variable diversity of episymbiotic CPR bacteria and DPANN archaea in groundwater ecosystems.</title>
        <authorList>
            <person name="He C.Y."/>
            <person name="Keren R."/>
            <person name="Whittaker M."/>
            <person name="Farag I.F."/>
            <person name="Doudna J."/>
            <person name="Cate J.H.D."/>
            <person name="Banfield J.F."/>
        </authorList>
    </citation>
    <scope>NUCLEOTIDE SEQUENCE</scope>
    <source>
        <strain evidence="6">NC_groundwater_1586_Pr3_B-0.1um_66_15</strain>
    </source>
</reference>
<proteinExistence type="inferred from homology"/>
<dbReference type="Gene3D" id="3.90.550.10">
    <property type="entry name" value="Spore Coat Polysaccharide Biosynthesis Protein SpsA, Chain A"/>
    <property type="match status" value="1"/>
</dbReference>
<comment type="caution">
    <text evidence="6">The sequence shown here is derived from an EMBL/GenBank/DDBJ whole genome shotgun (WGS) entry which is preliminary data.</text>
</comment>
<dbReference type="GO" id="GO:0016757">
    <property type="term" value="F:glycosyltransferase activity"/>
    <property type="evidence" value="ECO:0007669"/>
    <property type="project" value="UniProtKB-KW"/>
</dbReference>
<dbReference type="PANTHER" id="PTHR43179:SF12">
    <property type="entry name" value="GALACTOFURANOSYLTRANSFERASE GLFT2"/>
    <property type="match status" value="1"/>
</dbReference>
<feature type="region of interest" description="Disordered" evidence="4">
    <location>
        <begin position="26"/>
        <end position="68"/>
    </location>
</feature>
<dbReference type="AlphaFoldDB" id="A0A933L280"/>
<evidence type="ECO:0000256" key="4">
    <source>
        <dbReference type="SAM" id="MobiDB-lite"/>
    </source>
</evidence>
<dbReference type="Proteomes" id="UP000782610">
    <property type="component" value="Unassembled WGS sequence"/>
</dbReference>
<dbReference type="InterPro" id="IPR029044">
    <property type="entry name" value="Nucleotide-diphossugar_trans"/>
</dbReference>